<accession>A0A2T0Q7Z0</accession>
<name>A0A2T0Q7Z0_9ACTN</name>
<gene>
    <name evidence="2" type="ORF">CLV72_103509</name>
</gene>
<proteinExistence type="predicted"/>
<feature type="transmembrane region" description="Helical" evidence="1">
    <location>
        <begin position="70"/>
        <end position="93"/>
    </location>
</feature>
<dbReference type="InterPro" id="IPR051790">
    <property type="entry name" value="Cytochrome_c-biogenesis_DsbD"/>
</dbReference>
<dbReference type="OrthoDB" id="9803065at2"/>
<evidence type="ECO:0000313" key="2">
    <source>
        <dbReference type="EMBL" id="PRX99902.1"/>
    </source>
</evidence>
<feature type="transmembrane region" description="Helical" evidence="1">
    <location>
        <begin position="12"/>
        <end position="36"/>
    </location>
</feature>
<feature type="transmembrane region" description="Helical" evidence="1">
    <location>
        <begin position="105"/>
        <end position="125"/>
    </location>
</feature>
<evidence type="ECO:0000313" key="3">
    <source>
        <dbReference type="Proteomes" id="UP000237846"/>
    </source>
</evidence>
<sequence length="257" mass="26266">MTIAETVTSGSLLLAAPLALLAGLVSFLSPCVLPLVPGYLSYVTGMSGAALARQNGAAAPARREPGRGHLLLGSVLFILGFSAVFVSAGLFFGGVGGQLLAYSDVLTRVLGGVTILLGLAFMGFLPGLQREWRFERLPAAGLAGAPLLGVLFGLGWTPCIGPTLAAVQTLAFTSASAGRGALLSLVYCLGLGIPFVLAALGFRWALGAFSAVKRHYRAVTLAGGGLLVLIGVLLVTGVWGELTLVLQIWAASYATVI</sequence>
<feature type="transmembrane region" description="Helical" evidence="1">
    <location>
        <begin position="218"/>
        <end position="239"/>
    </location>
</feature>
<keyword evidence="3" id="KW-1185">Reference proteome</keyword>
<keyword evidence="1" id="KW-0472">Membrane</keyword>
<protein>
    <submittedName>
        <fullName evidence="2">Cytochrome c-type biogenesis protein</fullName>
    </submittedName>
</protein>
<keyword evidence="1" id="KW-1133">Transmembrane helix</keyword>
<dbReference type="PANTHER" id="PTHR31272:SF4">
    <property type="entry name" value="CYTOCHROME C-TYPE BIOGENESIS PROTEIN HI_1454-RELATED"/>
    <property type="match status" value="1"/>
</dbReference>
<dbReference type="EMBL" id="PVZC01000003">
    <property type="protein sequence ID" value="PRX99902.1"/>
    <property type="molecule type" value="Genomic_DNA"/>
</dbReference>
<organism evidence="2 3">
    <name type="scientific">Allonocardiopsis opalescens</name>
    <dbReference type="NCBI Taxonomy" id="1144618"/>
    <lineage>
        <taxon>Bacteria</taxon>
        <taxon>Bacillati</taxon>
        <taxon>Actinomycetota</taxon>
        <taxon>Actinomycetes</taxon>
        <taxon>Streptosporangiales</taxon>
        <taxon>Allonocardiopsis</taxon>
    </lineage>
</organism>
<reference evidence="2 3" key="1">
    <citation type="submission" date="2018-03" db="EMBL/GenBank/DDBJ databases">
        <title>Genomic Encyclopedia of Archaeal and Bacterial Type Strains, Phase II (KMG-II): from individual species to whole genera.</title>
        <authorList>
            <person name="Goeker M."/>
        </authorList>
    </citation>
    <scope>NUCLEOTIDE SEQUENCE [LARGE SCALE GENOMIC DNA]</scope>
    <source>
        <strain evidence="2 3">DSM 45601</strain>
    </source>
</reference>
<comment type="caution">
    <text evidence="2">The sequence shown here is derived from an EMBL/GenBank/DDBJ whole genome shotgun (WGS) entry which is preliminary data.</text>
</comment>
<dbReference type="PANTHER" id="PTHR31272">
    <property type="entry name" value="CYTOCHROME C-TYPE BIOGENESIS PROTEIN HI_1454-RELATED"/>
    <property type="match status" value="1"/>
</dbReference>
<dbReference type="Proteomes" id="UP000237846">
    <property type="component" value="Unassembled WGS sequence"/>
</dbReference>
<feature type="transmembrane region" description="Helical" evidence="1">
    <location>
        <begin position="181"/>
        <end position="206"/>
    </location>
</feature>
<dbReference type="RefSeq" id="WP_106244935.1">
    <property type="nucleotide sequence ID" value="NZ_PVZC01000003.1"/>
</dbReference>
<dbReference type="AlphaFoldDB" id="A0A2T0Q7Z0"/>
<evidence type="ECO:0000256" key="1">
    <source>
        <dbReference type="SAM" id="Phobius"/>
    </source>
</evidence>
<keyword evidence="1" id="KW-0812">Transmembrane</keyword>